<evidence type="ECO:0000313" key="2">
    <source>
        <dbReference type="Proteomes" id="UP000036987"/>
    </source>
</evidence>
<gene>
    <name evidence="1" type="ORF">ZOSMA_7444G00010</name>
</gene>
<evidence type="ECO:0000313" key="1">
    <source>
        <dbReference type="EMBL" id="KMZ58784.1"/>
    </source>
</evidence>
<dbReference type="OrthoDB" id="283111at2759"/>
<organism evidence="1 2">
    <name type="scientific">Zostera marina</name>
    <name type="common">Eelgrass</name>
    <dbReference type="NCBI Taxonomy" id="29655"/>
    <lineage>
        <taxon>Eukaryota</taxon>
        <taxon>Viridiplantae</taxon>
        <taxon>Streptophyta</taxon>
        <taxon>Embryophyta</taxon>
        <taxon>Tracheophyta</taxon>
        <taxon>Spermatophyta</taxon>
        <taxon>Magnoliopsida</taxon>
        <taxon>Liliopsida</taxon>
        <taxon>Zosteraceae</taxon>
        <taxon>Zostera</taxon>
    </lineage>
</organism>
<sequence length="70" mass="8142">MQVPTPLHCVQQVFNGASMDHTFSSMHYNPRIYRNPSPPWREDSKDGHYVFSIGENLTFRYRILSKIGEG</sequence>
<keyword evidence="2" id="KW-1185">Reference proteome</keyword>
<comment type="caution">
    <text evidence="1">The sequence shown here is derived from an EMBL/GenBank/DDBJ whole genome shotgun (WGS) entry which is preliminary data.</text>
</comment>
<name>A0A0K9NPS8_ZOSMR</name>
<proteinExistence type="predicted"/>
<protein>
    <submittedName>
        <fullName evidence="1">Uncharacterized protein</fullName>
    </submittedName>
</protein>
<dbReference type="STRING" id="29655.A0A0K9NPS8"/>
<accession>A0A0K9NPS8</accession>
<dbReference type="Proteomes" id="UP000036987">
    <property type="component" value="Unassembled WGS sequence"/>
</dbReference>
<dbReference type="EMBL" id="LFYR01001893">
    <property type="protein sequence ID" value="KMZ58784.1"/>
    <property type="molecule type" value="Genomic_DNA"/>
</dbReference>
<reference evidence="2" key="1">
    <citation type="journal article" date="2016" name="Nature">
        <title>The genome of the seagrass Zostera marina reveals angiosperm adaptation to the sea.</title>
        <authorList>
            <person name="Olsen J.L."/>
            <person name="Rouze P."/>
            <person name="Verhelst B."/>
            <person name="Lin Y.-C."/>
            <person name="Bayer T."/>
            <person name="Collen J."/>
            <person name="Dattolo E."/>
            <person name="De Paoli E."/>
            <person name="Dittami S."/>
            <person name="Maumus F."/>
            <person name="Michel G."/>
            <person name="Kersting A."/>
            <person name="Lauritano C."/>
            <person name="Lohaus R."/>
            <person name="Toepel M."/>
            <person name="Tonon T."/>
            <person name="Vanneste K."/>
            <person name="Amirebrahimi M."/>
            <person name="Brakel J."/>
            <person name="Bostroem C."/>
            <person name="Chovatia M."/>
            <person name="Grimwood J."/>
            <person name="Jenkins J.W."/>
            <person name="Jueterbock A."/>
            <person name="Mraz A."/>
            <person name="Stam W.T."/>
            <person name="Tice H."/>
            <person name="Bornberg-Bauer E."/>
            <person name="Green P.J."/>
            <person name="Pearson G.A."/>
            <person name="Procaccini G."/>
            <person name="Duarte C.M."/>
            <person name="Schmutz J."/>
            <person name="Reusch T.B.H."/>
            <person name="Van de Peer Y."/>
        </authorList>
    </citation>
    <scope>NUCLEOTIDE SEQUENCE [LARGE SCALE GENOMIC DNA]</scope>
    <source>
        <strain evidence="2">cv. Finnish</strain>
    </source>
</reference>
<dbReference type="AlphaFoldDB" id="A0A0K9NPS8"/>
<dbReference type="Gene3D" id="3.30.200.20">
    <property type="entry name" value="Phosphorylase Kinase, domain 1"/>
    <property type="match status" value="1"/>
</dbReference>